<keyword evidence="4" id="KW-1185">Reference proteome</keyword>
<accession>A0A1Y2G0K4</accession>
<proteinExistence type="predicted"/>
<feature type="region of interest" description="Disordered" evidence="2">
    <location>
        <begin position="69"/>
        <end position="99"/>
    </location>
</feature>
<organism evidence="3 4">
    <name type="scientific">Leucosporidium creatinivorum</name>
    <dbReference type="NCBI Taxonomy" id="106004"/>
    <lineage>
        <taxon>Eukaryota</taxon>
        <taxon>Fungi</taxon>
        <taxon>Dikarya</taxon>
        <taxon>Basidiomycota</taxon>
        <taxon>Pucciniomycotina</taxon>
        <taxon>Microbotryomycetes</taxon>
        <taxon>Leucosporidiales</taxon>
        <taxon>Leucosporidium</taxon>
    </lineage>
</organism>
<evidence type="ECO:0000313" key="3">
    <source>
        <dbReference type="EMBL" id="ORY90171.1"/>
    </source>
</evidence>
<reference evidence="3 4" key="1">
    <citation type="submission" date="2016-07" db="EMBL/GenBank/DDBJ databases">
        <title>Pervasive Adenine N6-methylation of Active Genes in Fungi.</title>
        <authorList>
            <consortium name="DOE Joint Genome Institute"/>
            <person name="Mondo S.J."/>
            <person name="Dannebaum R.O."/>
            <person name="Kuo R.C."/>
            <person name="Labutti K."/>
            <person name="Haridas S."/>
            <person name="Kuo A."/>
            <person name="Salamov A."/>
            <person name="Ahrendt S.R."/>
            <person name="Lipzen A."/>
            <person name="Sullivan W."/>
            <person name="Andreopoulos W.B."/>
            <person name="Clum A."/>
            <person name="Lindquist E."/>
            <person name="Daum C."/>
            <person name="Ramamoorthy G.K."/>
            <person name="Gryganskyi A."/>
            <person name="Culley D."/>
            <person name="Magnuson J.K."/>
            <person name="James T.Y."/>
            <person name="O'Malley M.A."/>
            <person name="Stajich J.E."/>
            <person name="Spatafora J.W."/>
            <person name="Visel A."/>
            <person name="Grigoriev I.V."/>
        </authorList>
    </citation>
    <scope>NUCLEOTIDE SEQUENCE [LARGE SCALE GENOMIC DNA]</scope>
    <source>
        <strain evidence="3 4">62-1032</strain>
    </source>
</reference>
<protein>
    <recommendedName>
        <fullName evidence="5">TRAF-type domain-containing protein</fullName>
    </recommendedName>
</protein>
<evidence type="ECO:0000256" key="2">
    <source>
        <dbReference type="SAM" id="MobiDB-lite"/>
    </source>
</evidence>
<dbReference type="Gene3D" id="3.30.40.10">
    <property type="entry name" value="Zinc/RING finger domain, C3HC4 (zinc finger)"/>
    <property type="match status" value="1"/>
</dbReference>
<dbReference type="AlphaFoldDB" id="A0A1Y2G0K4"/>
<dbReference type="Proteomes" id="UP000193467">
    <property type="component" value="Unassembled WGS sequence"/>
</dbReference>
<feature type="compositionally biased region" description="Low complexity" evidence="2">
    <location>
        <begin position="69"/>
        <end position="90"/>
    </location>
</feature>
<keyword evidence="1" id="KW-0175">Coiled coil</keyword>
<name>A0A1Y2G0K4_9BASI</name>
<dbReference type="InterPro" id="IPR013083">
    <property type="entry name" value="Znf_RING/FYVE/PHD"/>
</dbReference>
<evidence type="ECO:0000256" key="1">
    <source>
        <dbReference type="SAM" id="Coils"/>
    </source>
</evidence>
<evidence type="ECO:0000313" key="4">
    <source>
        <dbReference type="Proteomes" id="UP000193467"/>
    </source>
</evidence>
<gene>
    <name evidence="3" type="ORF">BCR35DRAFT_328807</name>
</gene>
<dbReference type="InParanoid" id="A0A1Y2G0K4"/>
<sequence length="249" mass="26946">MDTPAPVSPSPSEPWACSFCHLEQKSDKASLNCLSNSEHKILCCRACATSRLEIVCPFCVPPTQEVKPQAATSLPTPTPASAPASSPAPAEQKESPKCPNSPCDGQCYFRTVTCPKDGCETIFQVINAIKHFQTECEATVIPCPRGGSGCSTHLRRDDAAHASVCTFHKCSGNQQHLRTSENCLQVSSAMVLKLQAEIKQLKKDKQQLKAYGEMWWKVGMNVVLCNGVQPAQVAGVEQQDWIAELGSQA</sequence>
<comment type="caution">
    <text evidence="3">The sequence shown here is derived from an EMBL/GenBank/DDBJ whole genome shotgun (WGS) entry which is preliminary data.</text>
</comment>
<dbReference type="EMBL" id="MCGR01000004">
    <property type="protein sequence ID" value="ORY90171.1"/>
    <property type="molecule type" value="Genomic_DNA"/>
</dbReference>
<feature type="coiled-coil region" evidence="1">
    <location>
        <begin position="184"/>
        <end position="211"/>
    </location>
</feature>
<evidence type="ECO:0008006" key="5">
    <source>
        <dbReference type="Google" id="ProtNLM"/>
    </source>
</evidence>